<dbReference type="OrthoDB" id="272828at2"/>
<dbReference type="InterPro" id="IPR001789">
    <property type="entry name" value="Sig_transdc_resp-reg_receiver"/>
</dbReference>
<feature type="domain" description="Response regulatory" evidence="4">
    <location>
        <begin position="7"/>
        <end position="124"/>
    </location>
</feature>
<dbReference type="InterPro" id="IPR011006">
    <property type="entry name" value="CheY-like_superfamily"/>
</dbReference>
<dbReference type="KEGG" id="amuc:Pan181_09600"/>
<dbReference type="PROSITE" id="PS50110">
    <property type="entry name" value="RESPONSE_REGULATORY"/>
    <property type="match status" value="1"/>
</dbReference>
<dbReference type="Pfam" id="PF00072">
    <property type="entry name" value="Response_reg"/>
    <property type="match status" value="1"/>
</dbReference>
<evidence type="ECO:0000313" key="6">
    <source>
        <dbReference type="Proteomes" id="UP000315750"/>
    </source>
</evidence>
<dbReference type="Gene3D" id="3.40.50.2300">
    <property type="match status" value="1"/>
</dbReference>
<dbReference type="AlphaFoldDB" id="A0A518AJ64"/>
<dbReference type="PANTHER" id="PTHR44591:SF14">
    <property type="entry name" value="PROTEIN PILG"/>
    <property type="match status" value="1"/>
</dbReference>
<gene>
    <name evidence="5" type="primary">phoP_1</name>
    <name evidence="5" type="ORF">Pan181_09600</name>
</gene>
<dbReference type="Proteomes" id="UP000315750">
    <property type="component" value="Chromosome"/>
</dbReference>
<dbReference type="PANTHER" id="PTHR44591">
    <property type="entry name" value="STRESS RESPONSE REGULATOR PROTEIN 1"/>
    <property type="match status" value="1"/>
</dbReference>
<proteinExistence type="predicted"/>
<dbReference type="SUPFAM" id="SSF52172">
    <property type="entry name" value="CheY-like"/>
    <property type="match status" value="1"/>
</dbReference>
<keyword evidence="1 3" id="KW-0597">Phosphoprotein</keyword>
<dbReference type="GO" id="GO:0000160">
    <property type="term" value="P:phosphorelay signal transduction system"/>
    <property type="evidence" value="ECO:0007669"/>
    <property type="project" value="UniProtKB-KW"/>
</dbReference>
<evidence type="ECO:0000256" key="1">
    <source>
        <dbReference type="ARBA" id="ARBA00022553"/>
    </source>
</evidence>
<evidence type="ECO:0000313" key="5">
    <source>
        <dbReference type="EMBL" id="QDU54777.1"/>
    </source>
</evidence>
<protein>
    <submittedName>
        <fullName evidence="5">Alkaline phosphatase synthesis transcriptional regulatory protein PhoP</fullName>
    </submittedName>
</protein>
<accession>A0A518AJ64</accession>
<dbReference type="InterPro" id="IPR050595">
    <property type="entry name" value="Bact_response_regulator"/>
</dbReference>
<dbReference type="CDD" id="cd17546">
    <property type="entry name" value="REC_hyHK_CKI1_RcsC-like"/>
    <property type="match status" value="1"/>
</dbReference>
<organism evidence="5 6">
    <name type="scientific">Aeoliella mucimassa</name>
    <dbReference type="NCBI Taxonomy" id="2527972"/>
    <lineage>
        <taxon>Bacteria</taxon>
        <taxon>Pseudomonadati</taxon>
        <taxon>Planctomycetota</taxon>
        <taxon>Planctomycetia</taxon>
        <taxon>Pirellulales</taxon>
        <taxon>Lacipirellulaceae</taxon>
        <taxon>Aeoliella</taxon>
    </lineage>
</organism>
<keyword evidence="2" id="KW-0902">Two-component regulatory system</keyword>
<evidence type="ECO:0000256" key="3">
    <source>
        <dbReference type="PROSITE-ProRule" id="PRU00169"/>
    </source>
</evidence>
<name>A0A518AJ64_9BACT</name>
<dbReference type="SMART" id="SM00448">
    <property type="entry name" value="REC"/>
    <property type="match status" value="1"/>
</dbReference>
<dbReference type="EMBL" id="CP036278">
    <property type="protein sequence ID" value="QDU54777.1"/>
    <property type="molecule type" value="Genomic_DNA"/>
</dbReference>
<sequence>MENTASKVLIAEDNAALLRVLEFTLARAGYAVTQASDGAQAWQHAQAEDFDIVLTDQQMPYMTGVELCTNLRSLDRYEHTPIVLLTAKGMELELPQLCAELGIAATFSKPFSPSQVLKKVQELLAAKATV</sequence>
<reference evidence="5 6" key="1">
    <citation type="submission" date="2019-02" db="EMBL/GenBank/DDBJ databases">
        <title>Deep-cultivation of Planctomycetes and their phenomic and genomic characterization uncovers novel biology.</title>
        <authorList>
            <person name="Wiegand S."/>
            <person name="Jogler M."/>
            <person name="Boedeker C."/>
            <person name="Pinto D."/>
            <person name="Vollmers J."/>
            <person name="Rivas-Marin E."/>
            <person name="Kohn T."/>
            <person name="Peeters S.H."/>
            <person name="Heuer A."/>
            <person name="Rast P."/>
            <person name="Oberbeckmann S."/>
            <person name="Bunk B."/>
            <person name="Jeske O."/>
            <person name="Meyerdierks A."/>
            <person name="Storesund J.E."/>
            <person name="Kallscheuer N."/>
            <person name="Luecker S."/>
            <person name="Lage O.M."/>
            <person name="Pohl T."/>
            <person name="Merkel B.J."/>
            <person name="Hornburger P."/>
            <person name="Mueller R.-W."/>
            <person name="Bruemmer F."/>
            <person name="Labrenz M."/>
            <person name="Spormann A.M."/>
            <person name="Op den Camp H."/>
            <person name="Overmann J."/>
            <person name="Amann R."/>
            <person name="Jetten M.S.M."/>
            <person name="Mascher T."/>
            <person name="Medema M.H."/>
            <person name="Devos D.P."/>
            <person name="Kaster A.-K."/>
            <person name="Ovreas L."/>
            <person name="Rohde M."/>
            <person name="Galperin M.Y."/>
            <person name="Jogler C."/>
        </authorList>
    </citation>
    <scope>NUCLEOTIDE SEQUENCE [LARGE SCALE GENOMIC DNA]</scope>
    <source>
        <strain evidence="5 6">Pan181</strain>
    </source>
</reference>
<evidence type="ECO:0000259" key="4">
    <source>
        <dbReference type="PROSITE" id="PS50110"/>
    </source>
</evidence>
<keyword evidence="6" id="KW-1185">Reference proteome</keyword>
<evidence type="ECO:0000256" key="2">
    <source>
        <dbReference type="ARBA" id="ARBA00023012"/>
    </source>
</evidence>
<dbReference type="RefSeq" id="WP_145245706.1">
    <property type="nucleotide sequence ID" value="NZ_CP036278.1"/>
</dbReference>
<feature type="modified residue" description="4-aspartylphosphate" evidence="3">
    <location>
        <position position="56"/>
    </location>
</feature>